<proteinExistence type="predicted"/>
<sequence length="290" mass="29928">MQATVETPAALPAGGAVNAGTQVVLTSPTESAAVYYTTDLSEPTASSTLYTGPIVLTGSTTIKAIAVKPGSTNSSVATFEYTVAMPIVLPDAISPLTEGQSYTGSVAKLSGGTGAVAYEVTEGALPAGLALNPGTGEIAGTPSVSGAYHFTIGATDSATPPATATMPYTGTIAPALFKTALALINAASESGDWDNVDETTFADAGVTGVTSENLYSVQYYLDPAVSTHSPLPRTLADIQAIVDELIQQMTVDAIYAYLNPFGGGSPPYRRSIRSRRHHRCGCFQFGRYLR</sequence>
<dbReference type="InterPro" id="IPR059177">
    <property type="entry name" value="GH29D-like_dom"/>
</dbReference>
<evidence type="ECO:0000313" key="2">
    <source>
        <dbReference type="EMBL" id="MDG0810395.1"/>
    </source>
</evidence>
<dbReference type="GO" id="GO:0016020">
    <property type="term" value="C:membrane"/>
    <property type="evidence" value="ECO:0007669"/>
    <property type="project" value="InterPro"/>
</dbReference>
<name>A0A9X4KT64_9BACL</name>
<keyword evidence="3" id="KW-1185">Reference proteome</keyword>
<dbReference type="InterPro" id="IPR015919">
    <property type="entry name" value="Cadherin-like_sf"/>
</dbReference>
<evidence type="ECO:0000259" key="1">
    <source>
        <dbReference type="Pfam" id="PF13290"/>
    </source>
</evidence>
<dbReference type="Proteomes" id="UP001153404">
    <property type="component" value="Unassembled WGS sequence"/>
</dbReference>
<protein>
    <submittedName>
        <fullName evidence="2">Chitobiase/beta-hexosaminidase C-terminal domain-containing protein</fullName>
    </submittedName>
</protein>
<reference evidence="2" key="1">
    <citation type="submission" date="2022-10" db="EMBL/GenBank/DDBJ databases">
        <title>Comparative genomic analysis of Cohnella hashimotonis sp. nov., isolated from the International Space Station.</title>
        <authorList>
            <person name="Simpson A."/>
            <person name="Venkateswaran K."/>
        </authorList>
    </citation>
    <scope>NUCLEOTIDE SEQUENCE</scope>
    <source>
        <strain evidence="2">DSM 28161</strain>
    </source>
</reference>
<dbReference type="GO" id="GO:0005509">
    <property type="term" value="F:calcium ion binding"/>
    <property type="evidence" value="ECO:0007669"/>
    <property type="project" value="InterPro"/>
</dbReference>
<comment type="caution">
    <text evidence="2">The sequence shown here is derived from an EMBL/GenBank/DDBJ whole genome shotgun (WGS) entry which is preliminary data.</text>
</comment>
<dbReference type="InterPro" id="IPR013783">
    <property type="entry name" value="Ig-like_fold"/>
</dbReference>
<dbReference type="Gene3D" id="2.60.40.10">
    <property type="entry name" value="Immunoglobulins"/>
    <property type="match status" value="1"/>
</dbReference>
<gene>
    <name evidence="2" type="ORF">OMP40_14325</name>
</gene>
<dbReference type="RefSeq" id="WP_277533184.1">
    <property type="nucleotide sequence ID" value="NZ_JAPDIA010000003.1"/>
</dbReference>
<dbReference type="SUPFAM" id="SSF49313">
    <property type="entry name" value="Cadherin-like"/>
    <property type="match status" value="1"/>
</dbReference>
<accession>A0A9X4KT64</accession>
<dbReference type="Pfam" id="PF13290">
    <property type="entry name" value="CHB_HEX_C_1"/>
    <property type="match status" value="1"/>
</dbReference>
<dbReference type="Pfam" id="PF05345">
    <property type="entry name" value="He_PIG"/>
    <property type="match status" value="1"/>
</dbReference>
<dbReference type="AlphaFoldDB" id="A0A9X4KT64"/>
<dbReference type="EMBL" id="JAPDIA010000003">
    <property type="protein sequence ID" value="MDG0810395.1"/>
    <property type="molecule type" value="Genomic_DNA"/>
</dbReference>
<organism evidence="2 3">
    <name type="scientific">Cohnella rhizosphaerae</name>
    <dbReference type="NCBI Taxonomy" id="1457232"/>
    <lineage>
        <taxon>Bacteria</taxon>
        <taxon>Bacillati</taxon>
        <taxon>Bacillota</taxon>
        <taxon>Bacilli</taxon>
        <taxon>Bacillales</taxon>
        <taxon>Paenibacillaceae</taxon>
        <taxon>Cohnella</taxon>
    </lineage>
</organism>
<evidence type="ECO:0000313" key="3">
    <source>
        <dbReference type="Proteomes" id="UP001153404"/>
    </source>
</evidence>
<feature type="domain" description="GH29D-like beta-sandwich" evidence="1">
    <location>
        <begin position="12"/>
        <end position="78"/>
    </location>
</feature>